<accession>A0ABU1Q4V6</accession>
<evidence type="ECO:0000313" key="4">
    <source>
        <dbReference type="Proteomes" id="UP001268819"/>
    </source>
</evidence>
<feature type="region of interest" description="Disordered" evidence="1">
    <location>
        <begin position="194"/>
        <end position="223"/>
    </location>
</feature>
<evidence type="ECO:0000256" key="1">
    <source>
        <dbReference type="SAM" id="MobiDB-lite"/>
    </source>
</evidence>
<proteinExistence type="predicted"/>
<feature type="compositionally biased region" description="Polar residues" evidence="1">
    <location>
        <begin position="122"/>
        <end position="132"/>
    </location>
</feature>
<feature type="compositionally biased region" description="Polar residues" evidence="1">
    <location>
        <begin position="80"/>
        <end position="103"/>
    </location>
</feature>
<evidence type="ECO:0008006" key="5">
    <source>
        <dbReference type="Google" id="ProtNLM"/>
    </source>
</evidence>
<feature type="compositionally biased region" description="Pro residues" evidence="1">
    <location>
        <begin position="66"/>
        <end position="77"/>
    </location>
</feature>
<evidence type="ECO:0000313" key="3">
    <source>
        <dbReference type="EMBL" id="MDR6597459.1"/>
    </source>
</evidence>
<dbReference type="RefSeq" id="WP_310310695.1">
    <property type="nucleotide sequence ID" value="NZ_BAAAXB010000001.1"/>
</dbReference>
<keyword evidence="2" id="KW-0812">Transmembrane</keyword>
<feature type="transmembrane region" description="Helical" evidence="2">
    <location>
        <begin position="168"/>
        <end position="188"/>
    </location>
</feature>
<keyword evidence="2" id="KW-1133">Transmembrane helix</keyword>
<dbReference type="EMBL" id="JAVDSG010000001">
    <property type="protein sequence ID" value="MDR6597459.1"/>
    <property type="molecule type" value="Genomic_DNA"/>
</dbReference>
<comment type="caution">
    <text evidence="3">The sequence shown here is derived from an EMBL/GenBank/DDBJ whole genome shotgun (WGS) entry which is preliminary data.</text>
</comment>
<evidence type="ECO:0000256" key="2">
    <source>
        <dbReference type="SAM" id="Phobius"/>
    </source>
</evidence>
<feature type="region of interest" description="Disordered" evidence="1">
    <location>
        <begin position="14"/>
        <end position="147"/>
    </location>
</feature>
<gene>
    <name evidence="3" type="ORF">J2S66_005843</name>
</gene>
<name>A0ABU1Q4V6_9PSEU</name>
<reference evidence="3 4" key="1">
    <citation type="submission" date="2023-07" db="EMBL/GenBank/DDBJ databases">
        <title>Sequencing the genomes of 1000 actinobacteria strains.</title>
        <authorList>
            <person name="Klenk H.-P."/>
        </authorList>
    </citation>
    <scope>NUCLEOTIDE SEQUENCE [LARGE SCALE GENOMIC DNA]</scope>
    <source>
        <strain evidence="3 4">DSM 43749</strain>
    </source>
</reference>
<dbReference type="Proteomes" id="UP001268819">
    <property type="component" value="Unassembled WGS sequence"/>
</dbReference>
<keyword evidence="2" id="KW-0472">Membrane</keyword>
<organism evidence="3 4">
    <name type="scientific">Saccharothrix longispora</name>
    <dbReference type="NCBI Taxonomy" id="33920"/>
    <lineage>
        <taxon>Bacteria</taxon>
        <taxon>Bacillati</taxon>
        <taxon>Actinomycetota</taxon>
        <taxon>Actinomycetes</taxon>
        <taxon>Pseudonocardiales</taxon>
        <taxon>Pseudonocardiaceae</taxon>
        <taxon>Saccharothrix</taxon>
    </lineage>
</organism>
<keyword evidence="4" id="KW-1185">Reference proteome</keyword>
<protein>
    <recommendedName>
        <fullName evidence="5">Oligomerization/nucleic acid binding protein</fullName>
    </recommendedName>
</protein>
<feature type="compositionally biased region" description="Low complexity" evidence="1">
    <location>
        <begin position="194"/>
        <end position="217"/>
    </location>
</feature>
<feature type="compositionally biased region" description="Low complexity" evidence="1">
    <location>
        <begin position="33"/>
        <end position="50"/>
    </location>
</feature>
<sequence>MSWQEDLAELDRTLAEGRISADEYRRRRDELLASATSSGTPPGGTPAQQQPDSGPFAPPVRWDAVPPNPRQPNPQQPNPDATQVVNNQANPDKTQVVSGQQRGQDAERTQYVTPIAPPPNRMPQQNWQSGPPVSTPPWGSDSFGGDQPSWIAQGPEVFDEKPGGGKRVIAIVGAVLVLALIGGGVWWFTTQSGSTDDNGQTGGTSSTSSPAPTTTTTKPKDDLSITELPGKVENHEAVTTFANSPQANFLTPEEIAFYTTAGAGKARLAASRNDDGVHVLVFTVQAETPAQADTARDALAEQQLTYGMEEYADSPTGVRSGQVEKGSATPATIRGHYSAKSTIVRIQVNGDDLKKVAEVYDEITAQQLEVLAANG</sequence>
<feature type="compositionally biased region" description="Basic and acidic residues" evidence="1">
    <location>
        <begin position="14"/>
        <end position="31"/>
    </location>
</feature>